<evidence type="ECO:0000313" key="1">
    <source>
        <dbReference type="EMBL" id="QIS23548.1"/>
    </source>
</evidence>
<proteinExistence type="predicted"/>
<evidence type="ECO:0000313" key="2">
    <source>
        <dbReference type="Proteomes" id="UP000500953"/>
    </source>
</evidence>
<protein>
    <submittedName>
        <fullName evidence="1">Uncharacterized protein</fullName>
    </submittedName>
</protein>
<dbReference type="EMBL" id="CP046173">
    <property type="protein sequence ID" value="QIS23548.1"/>
    <property type="molecule type" value="Genomic_DNA"/>
</dbReference>
<organism evidence="1 2">
    <name type="scientific">Nocardia terpenica</name>
    <dbReference type="NCBI Taxonomy" id="455432"/>
    <lineage>
        <taxon>Bacteria</taxon>
        <taxon>Bacillati</taxon>
        <taxon>Actinomycetota</taxon>
        <taxon>Actinomycetes</taxon>
        <taxon>Mycobacteriales</taxon>
        <taxon>Nocardiaceae</taxon>
        <taxon>Nocardia</taxon>
    </lineage>
</organism>
<dbReference type="RefSeq" id="WP_167490878.1">
    <property type="nucleotide sequence ID" value="NZ_CP046173.1"/>
</dbReference>
<gene>
    <name evidence="1" type="ORF">F6W96_39975</name>
</gene>
<reference evidence="1 2" key="1">
    <citation type="journal article" date="2019" name="ACS Chem. Biol.">
        <title>Identification and Mobilization of a Cryptic Antibiotic Biosynthesis Gene Locus from a Human-Pathogenic Nocardia Isolate.</title>
        <authorList>
            <person name="Herisse M."/>
            <person name="Ishida K."/>
            <person name="Porter J.L."/>
            <person name="Howden B."/>
            <person name="Hertweck C."/>
            <person name="Stinear T.P."/>
            <person name="Pidot S.J."/>
        </authorList>
    </citation>
    <scope>NUCLEOTIDE SEQUENCE [LARGE SCALE GENOMIC DNA]</scope>
    <source>
        <strain evidence="1 2">AUSMDU00012715</strain>
    </source>
</reference>
<accession>A0A6G9ZDC8</accession>
<name>A0A6G9ZDC8_9NOCA</name>
<sequence length="79" mass="8794">MADMGVIEQVKSDLADWRLGRVVTIADTGVFSRDNMTYLQRGGATTFRTLSFSETLGRWQAETGPAAARTMEARVVRRL</sequence>
<dbReference type="AlphaFoldDB" id="A0A6G9ZDC8"/>
<dbReference type="Proteomes" id="UP000500953">
    <property type="component" value="Chromosome"/>
</dbReference>